<keyword evidence="2" id="KW-1185">Reference proteome</keyword>
<accession>A0ABD0J870</accession>
<name>A0ABD0J870_9CAEN</name>
<gene>
    <name evidence="1" type="ORF">BaRGS_00037959</name>
</gene>
<dbReference type="AlphaFoldDB" id="A0ABD0J870"/>
<protein>
    <submittedName>
        <fullName evidence="1">Uncharacterized protein</fullName>
    </submittedName>
</protein>
<organism evidence="1 2">
    <name type="scientific">Batillaria attramentaria</name>
    <dbReference type="NCBI Taxonomy" id="370345"/>
    <lineage>
        <taxon>Eukaryota</taxon>
        <taxon>Metazoa</taxon>
        <taxon>Spiralia</taxon>
        <taxon>Lophotrochozoa</taxon>
        <taxon>Mollusca</taxon>
        <taxon>Gastropoda</taxon>
        <taxon>Caenogastropoda</taxon>
        <taxon>Sorbeoconcha</taxon>
        <taxon>Cerithioidea</taxon>
        <taxon>Batillariidae</taxon>
        <taxon>Batillaria</taxon>
    </lineage>
</organism>
<evidence type="ECO:0000313" key="1">
    <source>
        <dbReference type="EMBL" id="KAK7464035.1"/>
    </source>
</evidence>
<dbReference type="EMBL" id="JACVVK020000591">
    <property type="protein sequence ID" value="KAK7464035.1"/>
    <property type="molecule type" value="Genomic_DNA"/>
</dbReference>
<proteinExistence type="predicted"/>
<reference evidence="1 2" key="1">
    <citation type="journal article" date="2023" name="Sci. Data">
        <title>Genome assembly of the Korean intertidal mud-creeper Batillaria attramentaria.</title>
        <authorList>
            <person name="Patra A.K."/>
            <person name="Ho P.T."/>
            <person name="Jun S."/>
            <person name="Lee S.J."/>
            <person name="Kim Y."/>
            <person name="Won Y.J."/>
        </authorList>
    </citation>
    <scope>NUCLEOTIDE SEQUENCE [LARGE SCALE GENOMIC DNA]</scope>
    <source>
        <strain evidence="1">Wonlab-2016</strain>
    </source>
</reference>
<comment type="caution">
    <text evidence="1">The sequence shown here is derived from an EMBL/GenBank/DDBJ whole genome shotgun (WGS) entry which is preliminary data.</text>
</comment>
<dbReference type="Proteomes" id="UP001519460">
    <property type="component" value="Unassembled WGS sequence"/>
</dbReference>
<sequence length="85" mass="9748">MAAQLAVVLDRYSFWNSLSVCESKRVDIVVRTPLLLKSLALNAYYRHISHILAAFRSSEIKLWMAEEREKCEFIAGWASSVSRKS</sequence>
<evidence type="ECO:0000313" key="2">
    <source>
        <dbReference type="Proteomes" id="UP001519460"/>
    </source>
</evidence>